<dbReference type="Proteomes" id="UP001213799">
    <property type="component" value="Unassembled WGS sequence"/>
</dbReference>
<accession>A0AAD6DUK8</accession>
<name>A0AAD6DUK8_9EURO</name>
<gene>
    <name evidence="1" type="ORF">N7537_010326</name>
</gene>
<dbReference type="RefSeq" id="XP_056750048.1">
    <property type="nucleotide sequence ID" value="XM_056901380.1"/>
</dbReference>
<organism evidence="1 2">
    <name type="scientific">Penicillium hordei</name>
    <dbReference type="NCBI Taxonomy" id="40994"/>
    <lineage>
        <taxon>Eukaryota</taxon>
        <taxon>Fungi</taxon>
        <taxon>Dikarya</taxon>
        <taxon>Ascomycota</taxon>
        <taxon>Pezizomycotina</taxon>
        <taxon>Eurotiomycetes</taxon>
        <taxon>Eurotiomycetidae</taxon>
        <taxon>Eurotiales</taxon>
        <taxon>Aspergillaceae</taxon>
        <taxon>Penicillium</taxon>
    </lineage>
</organism>
<dbReference type="AlphaFoldDB" id="A0AAD6DUK8"/>
<evidence type="ECO:0000313" key="2">
    <source>
        <dbReference type="Proteomes" id="UP001213799"/>
    </source>
</evidence>
<proteinExistence type="predicted"/>
<evidence type="ECO:0000313" key="1">
    <source>
        <dbReference type="EMBL" id="KAJ5593422.1"/>
    </source>
</evidence>
<dbReference type="EMBL" id="JAQJAE010000005">
    <property type="protein sequence ID" value="KAJ5593422.1"/>
    <property type="molecule type" value="Genomic_DNA"/>
</dbReference>
<comment type="caution">
    <text evidence="1">The sequence shown here is derived from an EMBL/GenBank/DDBJ whole genome shotgun (WGS) entry which is preliminary data.</text>
</comment>
<keyword evidence="2" id="KW-1185">Reference proteome</keyword>
<reference evidence="1" key="1">
    <citation type="journal article" date="2023" name="IMA Fungus">
        <title>Comparative genomic study of the Penicillium genus elucidates a diverse pangenome and 15 lateral gene transfer events.</title>
        <authorList>
            <person name="Petersen C."/>
            <person name="Sorensen T."/>
            <person name="Nielsen M.R."/>
            <person name="Sondergaard T.E."/>
            <person name="Sorensen J.L."/>
            <person name="Fitzpatrick D.A."/>
            <person name="Frisvad J.C."/>
            <person name="Nielsen K.L."/>
        </authorList>
    </citation>
    <scope>NUCLEOTIDE SEQUENCE</scope>
    <source>
        <strain evidence="1">IBT 12815</strain>
    </source>
</reference>
<dbReference type="GeneID" id="81591622"/>
<sequence length="73" mass="7973">MSASPTRTALVESTSPLAQTYSNISNSEHIRSAKLSVEIGMSKDEIYNPLWLEYMPGLEALVNGGIVDALEKF</sequence>
<reference evidence="1" key="2">
    <citation type="submission" date="2023-01" db="EMBL/GenBank/DDBJ databases">
        <authorList>
            <person name="Petersen C."/>
        </authorList>
    </citation>
    <scope>NUCLEOTIDE SEQUENCE</scope>
    <source>
        <strain evidence="1">IBT 12815</strain>
    </source>
</reference>
<protein>
    <submittedName>
        <fullName evidence="1">Uncharacterized protein</fullName>
    </submittedName>
</protein>